<keyword evidence="2" id="KW-0472">Membrane</keyword>
<accession>A0AAV4V3Z6</accession>
<gene>
    <name evidence="3" type="ORF">CEXT_302921</name>
</gene>
<evidence type="ECO:0000313" key="3">
    <source>
        <dbReference type="EMBL" id="GIY64748.1"/>
    </source>
</evidence>
<feature type="region of interest" description="Disordered" evidence="1">
    <location>
        <begin position="1"/>
        <end position="20"/>
    </location>
</feature>
<keyword evidence="2" id="KW-0812">Transmembrane</keyword>
<keyword evidence="4" id="KW-1185">Reference proteome</keyword>
<evidence type="ECO:0000313" key="4">
    <source>
        <dbReference type="Proteomes" id="UP001054945"/>
    </source>
</evidence>
<comment type="caution">
    <text evidence="3">The sequence shown here is derived from an EMBL/GenBank/DDBJ whole genome shotgun (WGS) entry which is preliminary data.</text>
</comment>
<keyword evidence="2" id="KW-1133">Transmembrane helix</keyword>
<organism evidence="3 4">
    <name type="scientific">Caerostris extrusa</name>
    <name type="common">Bark spider</name>
    <name type="synonym">Caerostris bankana</name>
    <dbReference type="NCBI Taxonomy" id="172846"/>
    <lineage>
        <taxon>Eukaryota</taxon>
        <taxon>Metazoa</taxon>
        <taxon>Ecdysozoa</taxon>
        <taxon>Arthropoda</taxon>
        <taxon>Chelicerata</taxon>
        <taxon>Arachnida</taxon>
        <taxon>Araneae</taxon>
        <taxon>Araneomorphae</taxon>
        <taxon>Entelegynae</taxon>
        <taxon>Araneoidea</taxon>
        <taxon>Araneidae</taxon>
        <taxon>Caerostris</taxon>
    </lineage>
</organism>
<protein>
    <submittedName>
        <fullName evidence="3">Uncharacterized protein</fullName>
    </submittedName>
</protein>
<evidence type="ECO:0000256" key="2">
    <source>
        <dbReference type="SAM" id="Phobius"/>
    </source>
</evidence>
<dbReference type="Proteomes" id="UP001054945">
    <property type="component" value="Unassembled WGS sequence"/>
</dbReference>
<proteinExistence type="predicted"/>
<feature type="transmembrane region" description="Helical" evidence="2">
    <location>
        <begin position="54"/>
        <end position="72"/>
    </location>
</feature>
<sequence>MRVRFHSLRGRSATRKGSARHSAVKVKAIRQAPHRNLSADYFQSMMFTSRTKRSFFIITVFLFGGSTLFVIYEGHLAEEMESFFPNPFDSGIRSLREGKKRG</sequence>
<dbReference type="AlphaFoldDB" id="A0AAV4V3Z6"/>
<name>A0AAV4V3Z6_CAEEX</name>
<dbReference type="EMBL" id="BPLR01013918">
    <property type="protein sequence ID" value="GIY64748.1"/>
    <property type="molecule type" value="Genomic_DNA"/>
</dbReference>
<reference evidence="3 4" key="1">
    <citation type="submission" date="2021-06" db="EMBL/GenBank/DDBJ databases">
        <title>Caerostris extrusa draft genome.</title>
        <authorList>
            <person name="Kono N."/>
            <person name="Arakawa K."/>
        </authorList>
    </citation>
    <scope>NUCLEOTIDE SEQUENCE [LARGE SCALE GENOMIC DNA]</scope>
</reference>
<evidence type="ECO:0000256" key="1">
    <source>
        <dbReference type="SAM" id="MobiDB-lite"/>
    </source>
</evidence>